<dbReference type="PANTHER" id="PTHR43582">
    <property type="entry name" value="LINEARMYCIN RESISTANCE ATP-BINDING PROTEIN LNRL"/>
    <property type="match status" value="1"/>
</dbReference>
<dbReference type="AlphaFoldDB" id="A0A5J4P771"/>
<dbReference type="EC" id="3.6.3.-" evidence="1"/>
<dbReference type="GO" id="GO:0005524">
    <property type="term" value="F:ATP binding"/>
    <property type="evidence" value="ECO:0007669"/>
    <property type="project" value="UniProtKB-KW"/>
</dbReference>
<sequence length="87" mass="9506">DEPTVGVDVQSKSLIIDNLRTINREGCTIVYTSHYMEEAEMLCTQVAFIDEGKLIAAGAPQALIAQSTDCSSLEALYLQLTGKKLRD</sequence>
<dbReference type="GO" id="GO:0016787">
    <property type="term" value="F:hydrolase activity"/>
    <property type="evidence" value="ECO:0007669"/>
    <property type="project" value="UniProtKB-KW"/>
</dbReference>
<proteinExistence type="predicted"/>
<dbReference type="Gene3D" id="3.40.50.300">
    <property type="entry name" value="P-loop containing nucleotide triphosphate hydrolases"/>
    <property type="match status" value="1"/>
</dbReference>
<dbReference type="SUPFAM" id="SSF52540">
    <property type="entry name" value="P-loop containing nucleoside triphosphate hydrolases"/>
    <property type="match status" value="1"/>
</dbReference>
<gene>
    <name evidence="1" type="ORF">EZS27_043820</name>
</gene>
<name>A0A5J4P771_9ZZZZ</name>
<keyword evidence="1" id="KW-0067">ATP-binding</keyword>
<keyword evidence="1" id="KW-0547">Nucleotide-binding</keyword>
<feature type="non-terminal residue" evidence="1">
    <location>
        <position position="1"/>
    </location>
</feature>
<organism evidence="1">
    <name type="scientific">termite gut metagenome</name>
    <dbReference type="NCBI Taxonomy" id="433724"/>
    <lineage>
        <taxon>unclassified sequences</taxon>
        <taxon>metagenomes</taxon>
        <taxon>organismal metagenomes</taxon>
    </lineage>
</organism>
<comment type="caution">
    <text evidence="1">The sequence shown here is derived from an EMBL/GenBank/DDBJ whole genome shotgun (WGS) entry which is preliminary data.</text>
</comment>
<accession>A0A5J4P771</accession>
<dbReference type="InterPro" id="IPR027417">
    <property type="entry name" value="P-loop_NTPase"/>
</dbReference>
<evidence type="ECO:0000313" key="1">
    <source>
        <dbReference type="EMBL" id="KAA6304531.1"/>
    </source>
</evidence>
<protein>
    <submittedName>
        <fullName evidence="1">ABC transporter ATP-binding protein</fullName>
        <ecNumber evidence="1">3.6.3.-</ecNumber>
    </submittedName>
</protein>
<dbReference type="EMBL" id="SNRY01011441">
    <property type="protein sequence ID" value="KAA6304531.1"/>
    <property type="molecule type" value="Genomic_DNA"/>
</dbReference>
<keyword evidence="1" id="KW-0378">Hydrolase</keyword>
<dbReference type="PANTHER" id="PTHR43582:SF2">
    <property type="entry name" value="LINEARMYCIN RESISTANCE ATP-BINDING PROTEIN LNRL"/>
    <property type="match status" value="1"/>
</dbReference>
<reference evidence="1" key="1">
    <citation type="submission" date="2019-03" db="EMBL/GenBank/DDBJ databases">
        <title>Single cell metagenomics reveals metabolic interactions within the superorganism composed of flagellate Streblomastix strix and complex community of Bacteroidetes bacteria on its surface.</title>
        <authorList>
            <person name="Treitli S.C."/>
            <person name="Kolisko M."/>
            <person name="Husnik F."/>
            <person name="Keeling P."/>
            <person name="Hampl V."/>
        </authorList>
    </citation>
    <scope>NUCLEOTIDE SEQUENCE</scope>
    <source>
        <strain evidence="1">STM</strain>
    </source>
</reference>